<organism evidence="2 3">
    <name type="scientific">Bradyrhizobium macuxiense</name>
    <dbReference type="NCBI Taxonomy" id="1755647"/>
    <lineage>
        <taxon>Bacteria</taxon>
        <taxon>Pseudomonadati</taxon>
        <taxon>Pseudomonadota</taxon>
        <taxon>Alphaproteobacteria</taxon>
        <taxon>Hyphomicrobiales</taxon>
        <taxon>Nitrobacteraceae</taxon>
        <taxon>Bradyrhizobium</taxon>
    </lineage>
</organism>
<gene>
    <name evidence="2" type="ORF">FBZ93_10531</name>
</gene>
<sequence>MAAKVISVAPNDDGVRIHYRRRDECQNPGHAGVRRLHRHRRGSVRYAESGGVRPVRPGLSHIDPLCIGIKTDRNCAIIGRDGEVSQRLFAIGPLRRTALGDHSDSRYPQAMRRPRRPAGRLTHPYLIPSGLNRASGCGLSGCLRRSSIRRFRRTKSGSVTSSARRGRPNGRRMFSMTRPGLALITMTRSARNSASSISCVTKMVVVGILVQMSSRTSCIMLRVCASSAPNGSSINSTRGRLIRTRAISTRCCIPPESCEG</sequence>
<dbReference type="AlphaFoldDB" id="A0A560LXR1"/>
<feature type="region of interest" description="Disordered" evidence="1">
    <location>
        <begin position="100"/>
        <end position="123"/>
    </location>
</feature>
<protein>
    <submittedName>
        <fullName evidence="2">Uncharacterized protein</fullName>
    </submittedName>
</protein>
<dbReference type="Proteomes" id="UP000321304">
    <property type="component" value="Unassembled WGS sequence"/>
</dbReference>
<proteinExistence type="predicted"/>
<evidence type="ECO:0000313" key="3">
    <source>
        <dbReference type="Proteomes" id="UP000321304"/>
    </source>
</evidence>
<accession>A0A560LXR1</accession>
<evidence type="ECO:0000256" key="1">
    <source>
        <dbReference type="SAM" id="MobiDB-lite"/>
    </source>
</evidence>
<comment type="caution">
    <text evidence="2">The sequence shown here is derived from an EMBL/GenBank/DDBJ whole genome shotgun (WGS) entry which is preliminary data.</text>
</comment>
<keyword evidence="3" id="KW-1185">Reference proteome</keyword>
<dbReference type="EMBL" id="VITY01000005">
    <property type="protein sequence ID" value="TWC00239.1"/>
    <property type="molecule type" value="Genomic_DNA"/>
</dbReference>
<dbReference type="AntiFam" id="ANF00062">
    <property type="entry name" value="Shadow ORF (opposite ABC transporter protein)"/>
</dbReference>
<reference evidence="2 3" key="1">
    <citation type="submission" date="2019-06" db="EMBL/GenBank/DDBJ databases">
        <title>Genomic Encyclopedia of Type Strains, Phase IV (KMG-V): Genome sequencing to study the core and pangenomes of soil and plant-associated prokaryotes.</title>
        <authorList>
            <person name="Whitman W."/>
        </authorList>
    </citation>
    <scope>NUCLEOTIDE SEQUENCE [LARGE SCALE GENOMIC DNA]</scope>
    <source>
        <strain evidence="2 3">BR 10355</strain>
    </source>
</reference>
<feature type="region of interest" description="Disordered" evidence="1">
    <location>
        <begin position="153"/>
        <end position="174"/>
    </location>
</feature>
<evidence type="ECO:0000313" key="2">
    <source>
        <dbReference type="EMBL" id="TWC00239.1"/>
    </source>
</evidence>
<name>A0A560LXR1_9BRAD</name>